<dbReference type="Gene3D" id="3.40.50.720">
    <property type="entry name" value="NAD(P)-binding Rossmann-like Domain"/>
    <property type="match status" value="1"/>
</dbReference>
<keyword evidence="5" id="KW-1185">Reference proteome</keyword>
<evidence type="ECO:0000256" key="2">
    <source>
        <dbReference type="ARBA" id="ARBA00022857"/>
    </source>
</evidence>
<dbReference type="InParanoid" id="H0EVH4"/>
<dbReference type="Proteomes" id="UP000005446">
    <property type="component" value="Unassembled WGS sequence"/>
</dbReference>
<dbReference type="EMBL" id="AGUE01000193">
    <property type="protein sequence ID" value="EHK97465.1"/>
    <property type="molecule type" value="Genomic_DNA"/>
</dbReference>
<sequence>MAFSSWFSQTYPPAPTFSEDDIPRQNGKVFMVTGGNDGVGLALIKLLYPTGATIYMASRSRSRAKKAISEITSTDPSGTARLKFLHIDLADLPTVHSAAATFSAQEERLDILWNNAGVAVQPFGAKTKQGIEVHMGVNVVAHLLLVKLLLPKLRFAAASSRKNGTRVIWTSSHLMELKAPVGGVNLADVENGGRLSEPGESDDEGLGWTALMGAYTELFAGFSEEITERHQGKELRKPRFDQNSHPFTSRLDARCDLIEVTIHIGSIGFE</sequence>
<evidence type="ECO:0000256" key="3">
    <source>
        <dbReference type="ARBA" id="ARBA00023002"/>
    </source>
</evidence>
<dbReference type="AlphaFoldDB" id="H0EVH4"/>
<dbReference type="PANTHER" id="PTHR24320:SF236">
    <property type="entry name" value="SHORT-CHAIN DEHYDROGENASE-RELATED"/>
    <property type="match status" value="1"/>
</dbReference>
<dbReference type="InterPro" id="IPR002347">
    <property type="entry name" value="SDR_fam"/>
</dbReference>
<dbReference type="PRINTS" id="PR00081">
    <property type="entry name" value="GDHRDH"/>
</dbReference>
<reference evidence="4 5" key="1">
    <citation type="journal article" date="2012" name="Eukaryot. Cell">
        <title>Genome sequence of the fungus Glarea lozoyensis: the first genome sequence of a species from the Helotiaceae family.</title>
        <authorList>
            <person name="Youssar L."/>
            <person name="Gruening B.A."/>
            <person name="Erxleben A."/>
            <person name="Guenther S."/>
            <person name="Huettel W."/>
        </authorList>
    </citation>
    <scope>NUCLEOTIDE SEQUENCE [LARGE SCALE GENOMIC DNA]</scope>
    <source>
        <strain evidence="5">ATCC 74030 / MF5533</strain>
    </source>
</reference>
<dbReference type="Pfam" id="PF00106">
    <property type="entry name" value="adh_short"/>
    <property type="match status" value="1"/>
</dbReference>
<evidence type="ECO:0000256" key="1">
    <source>
        <dbReference type="ARBA" id="ARBA00006484"/>
    </source>
</evidence>
<dbReference type="InterPro" id="IPR036291">
    <property type="entry name" value="NAD(P)-bd_dom_sf"/>
</dbReference>
<comment type="similarity">
    <text evidence="1">Belongs to the short-chain dehydrogenases/reductases (SDR) family.</text>
</comment>
<dbReference type="HOGENOM" id="CLU_010194_44_6_1"/>
<evidence type="ECO:0000313" key="5">
    <source>
        <dbReference type="Proteomes" id="UP000005446"/>
    </source>
</evidence>
<evidence type="ECO:0000313" key="4">
    <source>
        <dbReference type="EMBL" id="EHK97465.1"/>
    </source>
</evidence>
<accession>H0EVH4</accession>
<dbReference type="OrthoDB" id="191139at2759"/>
<keyword evidence="2" id="KW-0521">NADP</keyword>
<name>H0EVH4_GLAL7</name>
<dbReference type="SUPFAM" id="SSF51735">
    <property type="entry name" value="NAD(P)-binding Rossmann-fold domains"/>
    <property type="match status" value="1"/>
</dbReference>
<protein>
    <submittedName>
        <fullName evidence="4">Putative Uncharacterized oxidoreductase</fullName>
    </submittedName>
</protein>
<gene>
    <name evidence="4" type="ORF">M7I_6772</name>
</gene>
<comment type="caution">
    <text evidence="4">The sequence shown here is derived from an EMBL/GenBank/DDBJ whole genome shotgun (WGS) entry which is preliminary data.</text>
</comment>
<keyword evidence="3" id="KW-0560">Oxidoreductase</keyword>
<dbReference type="GO" id="GO:0016491">
    <property type="term" value="F:oxidoreductase activity"/>
    <property type="evidence" value="ECO:0007669"/>
    <property type="project" value="UniProtKB-KW"/>
</dbReference>
<organism evidence="4 5">
    <name type="scientific">Glarea lozoyensis (strain ATCC 74030 / MF5533)</name>
    <dbReference type="NCBI Taxonomy" id="1104152"/>
    <lineage>
        <taxon>Eukaryota</taxon>
        <taxon>Fungi</taxon>
        <taxon>Dikarya</taxon>
        <taxon>Ascomycota</taxon>
        <taxon>Pezizomycotina</taxon>
        <taxon>Leotiomycetes</taxon>
        <taxon>Helotiales</taxon>
        <taxon>Helotiaceae</taxon>
        <taxon>Glarea</taxon>
    </lineage>
</organism>
<dbReference type="PANTHER" id="PTHR24320">
    <property type="entry name" value="RETINOL DEHYDROGENASE"/>
    <property type="match status" value="1"/>
</dbReference>
<proteinExistence type="inferred from homology"/>